<evidence type="ECO:0000313" key="1">
    <source>
        <dbReference type="EMBL" id="CAG8743895.1"/>
    </source>
</evidence>
<dbReference type="EMBL" id="CAJVPQ010015853">
    <property type="protein sequence ID" value="CAG8743895.1"/>
    <property type="molecule type" value="Genomic_DNA"/>
</dbReference>
<dbReference type="AlphaFoldDB" id="A0A9N9IMU7"/>
<evidence type="ECO:0000313" key="2">
    <source>
        <dbReference type="Proteomes" id="UP000789570"/>
    </source>
</evidence>
<reference evidence="1" key="1">
    <citation type="submission" date="2021-06" db="EMBL/GenBank/DDBJ databases">
        <authorList>
            <person name="Kallberg Y."/>
            <person name="Tangrot J."/>
            <person name="Rosling A."/>
        </authorList>
    </citation>
    <scope>NUCLEOTIDE SEQUENCE</scope>
    <source>
        <strain evidence="1">UK204</strain>
    </source>
</reference>
<proteinExistence type="predicted"/>
<dbReference type="OrthoDB" id="2380924at2759"/>
<sequence>LKRSIFNLSFQNVRTRKLVKTEGPVDVSKNFYVSFETLESTYKLKEAINKKVEWISAWELPQDSMLVGVPLTLNSAKIIEVSDFTKEQHVTFFYNIQENRNLHFNEKVVVDDIYSCTNGYARLEDLFASLCIEYASNGKTLDFSTWNDRFTEFIRNPTKKKISAVKYIENYLSDNTDN</sequence>
<dbReference type="Proteomes" id="UP000789570">
    <property type="component" value="Unassembled WGS sequence"/>
</dbReference>
<gene>
    <name evidence="1" type="ORF">FCALED_LOCUS15818</name>
</gene>
<comment type="caution">
    <text evidence="1">The sequence shown here is derived from an EMBL/GenBank/DDBJ whole genome shotgun (WGS) entry which is preliminary data.</text>
</comment>
<feature type="non-terminal residue" evidence="1">
    <location>
        <position position="1"/>
    </location>
</feature>
<keyword evidence="2" id="KW-1185">Reference proteome</keyword>
<accession>A0A9N9IMU7</accession>
<name>A0A9N9IMU7_9GLOM</name>
<protein>
    <submittedName>
        <fullName evidence="1">17290_t:CDS:1</fullName>
    </submittedName>
</protein>
<organism evidence="1 2">
    <name type="scientific">Funneliformis caledonium</name>
    <dbReference type="NCBI Taxonomy" id="1117310"/>
    <lineage>
        <taxon>Eukaryota</taxon>
        <taxon>Fungi</taxon>
        <taxon>Fungi incertae sedis</taxon>
        <taxon>Mucoromycota</taxon>
        <taxon>Glomeromycotina</taxon>
        <taxon>Glomeromycetes</taxon>
        <taxon>Glomerales</taxon>
        <taxon>Glomeraceae</taxon>
        <taxon>Funneliformis</taxon>
    </lineage>
</organism>